<proteinExistence type="predicted"/>
<dbReference type="GO" id="GO:0046872">
    <property type="term" value="F:metal ion binding"/>
    <property type="evidence" value="ECO:0007669"/>
    <property type="project" value="UniProtKB-KW"/>
</dbReference>
<dbReference type="InterPro" id="IPR051190">
    <property type="entry name" value="Baculoviral_IAP"/>
</dbReference>
<name>A0A5E4PMQ8_9NEOP</name>
<evidence type="ECO:0000313" key="4">
    <source>
        <dbReference type="Proteomes" id="UP000324832"/>
    </source>
</evidence>
<evidence type="ECO:0000256" key="1">
    <source>
        <dbReference type="ARBA" id="ARBA00022723"/>
    </source>
</evidence>
<dbReference type="Pfam" id="PF00653">
    <property type="entry name" value="BIR"/>
    <property type="match status" value="1"/>
</dbReference>
<dbReference type="AlphaFoldDB" id="A0A5E4PMQ8"/>
<organism evidence="3 4">
    <name type="scientific">Leptidea sinapis</name>
    <dbReference type="NCBI Taxonomy" id="189913"/>
    <lineage>
        <taxon>Eukaryota</taxon>
        <taxon>Metazoa</taxon>
        <taxon>Ecdysozoa</taxon>
        <taxon>Arthropoda</taxon>
        <taxon>Hexapoda</taxon>
        <taxon>Insecta</taxon>
        <taxon>Pterygota</taxon>
        <taxon>Neoptera</taxon>
        <taxon>Endopterygota</taxon>
        <taxon>Lepidoptera</taxon>
        <taxon>Glossata</taxon>
        <taxon>Ditrysia</taxon>
        <taxon>Papilionoidea</taxon>
        <taxon>Pieridae</taxon>
        <taxon>Dismorphiinae</taxon>
        <taxon>Leptidea</taxon>
    </lineage>
</organism>
<dbReference type="SMART" id="SM00238">
    <property type="entry name" value="BIR"/>
    <property type="match status" value="1"/>
</dbReference>
<reference evidence="3 4" key="1">
    <citation type="submission" date="2017-07" db="EMBL/GenBank/DDBJ databases">
        <authorList>
            <person name="Talla V."/>
            <person name="Backstrom N."/>
        </authorList>
    </citation>
    <scope>NUCLEOTIDE SEQUENCE [LARGE SCALE GENOMIC DNA]</scope>
</reference>
<keyword evidence="2" id="KW-0862">Zinc</keyword>
<keyword evidence="4" id="KW-1185">Reference proteome</keyword>
<evidence type="ECO:0000256" key="2">
    <source>
        <dbReference type="ARBA" id="ARBA00022833"/>
    </source>
</evidence>
<dbReference type="Proteomes" id="UP000324832">
    <property type="component" value="Unassembled WGS sequence"/>
</dbReference>
<dbReference type="EMBL" id="FZQP02000004">
    <property type="protein sequence ID" value="VVC86612.1"/>
    <property type="molecule type" value="Genomic_DNA"/>
</dbReference>
<protein>
    <submittedName>
        <fullName evidence="3">Uncharacterized protein</fullName>
    </submittedName>
</protein>
<gene>
    <name evidence="3" type="ORF">LSINAPIS_LOCUS401</name>
</gene>
<dbReference type="PROSITE" id="PS50143">
    <property type="entry name" value="BIR_REPEAT_2"/>
    <property type="match status" value="1"/>
</dbReference>
<dbReference type="PANTHER" id="PTHR46771">
    <property type="entry name" value="DETERIN"/>
    <property type="match status" value="1"/>
</dbReference>
<sequence>MEQLENRYLFLEDERVKSFKNWPYNDNNKCNIRKMAEAGFYSIATGVHDADAVKCFLCGKQLDGWEPEDDPWAEHKSHSPYCAFVQLNKREDDLLLPEFLSFVLQYMKNEIRNREEIAIKQINQEAKKVWRRIQKSRK</sequence>
<dbReference type="InterPro" id="IPR001370">
    <property type="entry name" value="BIR_rpt"/>
</dbReference>
<dbReference type="SUPFAM" id="SSF57924">
    <property type="entry name" value="Inhibitor of apoptosis (IAP) repeat"/>
    <property type="match status" value="1"/>
</dbReference>
<keyword evidence="1" id="KW-0479">Metal-binding</keyword>
<dbReference type="PANTHER" id="PTHR46771:SF5">
    <property type="entry name" value="DETERIN"/>
    <property type="match status" value="1"/>
</dbReference>
<evidence type="ECO:0000313" key="3">
    <source>
        <dbReference type="EMBL" id="VVC86612.1"/>
    </source>
</evidence>
<dbReference type="CDD" id="cd00022">
    <property type="entry name" value="BIR"/>
    <property type="match status" value="1"/>
</dbReference>
<dbReference type="Gene3D" id="1.10.1170.10">
    <property type="entry name" value="Inhibitor Of Apoptosis Protein (2mihbC-IAP-1), Chain A"/>
    <property type="match status" value="1"/>
</dbReference>
<accession>A0A5E4PMQ8</accession>